<evidence type="ECO:0000313" key="1">
    <source>
        <dbReference type="EMBL" id="SEQ80201.1"/>
    </source>
</evidence>
<reference evidence="1 2" key="1">
    <citation type="submission" date="2016-10" db="EMBL/GenBank/DDBJ databases">
        <authorList>
            <person name="de Groot N.N."/>
        </authorList>
    </citation>
    <scope>NUCLEOTIDE SEQUENCE [LARGE SCALE GENOMIC DNA]</scope>
    <source>
        <strain evidence="1 2">DSM 22007</strain>
    </source>
</reference>
<keyword evidence="1" id="KW-0378">Hydrolase</keyword>
<dbReference type="OrthoDB" id="7539440at2"/>
<gene>
    <name evidence="1" type="ORF">SAMN04488092_11395</name>
</gene>
<name>A0A1H9IZH6_9RHOB</name>
<keyword evidence="2" id="KW-1185">Reference proteome</keyword>
<proteinExistence type="predicted"/>
<dbReference type="RefSeq" id="WP_090270736.1">
    <property type="nucleotide sequence ID" value="NZ_FOEP01000013.1"/>
</dbReference>
<dbReference type="EMBL" id="FOEP01000013">
    <property type="protein sequence ID" value="SEQ80201.1"/>
    <property type="molecule type" value="Genomic_DNA"/>
</dbReference>
<dbReference type="Proteomes" id="UP000198634">
    <property type="component" value="Unassembled WGS sequence"/>
</dbReference>
<organism evidence="1 2">
    <name type="scientific">Thalassovita taeanensis</name>
    <dbReference type="NCBI Taxonomy" id="657014"/>
    <lineage>
        <taxon>Bacteria</taxon>
        <taxon>Pseudomonadati</taxon>
        <taxon>Pseudomonadota</taxon>
        <taxon>Alphaproteobacteria</taxon>
        <taxon>Rhodobacterales</taxon>
        <taxon>Roseobacteraceae</taxon>
        <taxon>Thalassovita</taxon>
    </lineage>
</organism>
<accession>A0A1H9IZH6</accession>
<dbReference type="AlphaFoldDB" id="A0A1H9IZH6"/>
<evidence type="ECO:0000313" key="2">
    <source>
        <dbReference type="Proteomes" id="UP000198634"/>
    </source>
</evidence>
<dbReference type="STRING" id="657014.SAMN04488092_11395"/>
<protein>
    <submittedName>
        <fullName evidence="1">HNH endonuclease</fullName>
    </submittedName>
</protein>
<dbReference type="GO" id="GO:0004519">
    <property type="term" value="F:endonuclease activity"/>
    <property type="evidence" value="ECO:0007669"/>
    <property type="project" value="UniProtKB-KW"/>
</dbReference>
<sequence length="272" mass="29667">MTSPSSCIWCAQPVSRANIEHILPDALGCPPDFVLKDCVCMACNNGFGHIDNALLGQFEIIAFMKGVRRKRGKKPSINNWAPIKGRYTDSGPEIHLNGGSKVAEAFGVKLPAGSNKNGISNISMKPRIPGEQSKVSFEQEFGRDPKFVRAVYKVAFNTLAFFDGPQEARASKYDGVRAFVQAGIGKHRLLIMGNADQQSHSFCPPITLAGHQYPILEMSIFGVSLAADLDPAQKGLAEMIHQLQTRKITNWTVLPPESADRSSIRLCGAQKT</sequence>
<keyword evidence="1" id="KW-0255">Endonuclease</keyword>
<keyword evidence="1" id="KW-0540">Nuclease</keyword>